<protein>
    <submittedName>
        <fullName evidence="1">Uncharacterized protein</fullName>
    </submittedName>
</protein>
<accession>A0A0C3CHJ1</accession>
<reference evidence="1 2" key="1">
    <citation type="submission" date="2014-04" db="EMBL/GenBank/DDBJ databases">
        <authorList>
            <consortium name="DOE Joint Genome Institute"/>
            <person name="Kuo A."/>
            <person name="Gay G."/>
            <person name="Dore J."/>
            <person name="Kohler A."/>
            <person name="Nagy L.G."/>
            <person name="Floudas D."/>
            <person name="Copeland A."/>
            <person name="Barry K.W."/>
            <person name="Cichocki N."/>
            <person name="Veneault-Fourrey C."/>
            <person name="LaButti K."/>
            <person name="Lindquist E.A."/>
            <person name="Lipzen A."/>
            <person name="Lundell T."/>
            <person name="Morin E."/>
            <person name="Murat C."/>
            <person name="Sun H."/>
            <person name="Tunlid A."/>
            <person name="Henrissat B."/>
            <person name="Grigoriev I.V."/>
            <person name="Hibbett D.S."/>
            <person name="Martin F."/>
            <person name="Nordberg H.P."/>
            <person name="Cantor M.N."/>
            <person name="Hua S.X."/>
        </authorList>
    </citation>
    <scope>NUCLEOTIDE SEQUENCE [LARGE SCALE GENOMIC DNA]</scope>
    <source>
        <strain evidence="2">h7</strain>
    </source>
</reference>
<reference evidence="2" key="2">
    <citation type="submission" date="2015-01" db="EMBL/GenBank/DDBJ databases">
        <title>Evolutionary Origins and Diversification of the Mycorrhizal Mutualists.</title>
        <authorList>
            <consortium name="DOE Joint Genome Institute"/>
            <consortium name="Mycorrhizal Genomics Consortium"/>
            <person name="Kohler A."/>
            <person name="Kuo A."/>
            <person name="Nagy L.G."/>
            <person name="Floudas D."/>
            <person name="Copeland A."/>
            <person name="Barry K.W."/>
            <person name="Cichocki N."/>
            <person name="Veneault-Fourrey C."/>
            <person name="LaButti K."/>
            <person name="Lindquist E.A."/>
            <person name="Lipzen A."/>
            <person name="Lundell T."/>
            <person name="Morin E."/>
            <person name="Murat C."/>
            <person name="Riley R."/>
            <person name="Ohm R."/>
            <person name="Sun H."/>
            <person name="Tunlid A."/>
            <person name="Henrissat B."/>
            <person name="Grigoriev I.V."/>
            <person name="Hibbett D.S."/>
            <person name="Martin F."/>
        </authorList>
    </citation>
    <scope>NUCLEOTIDE SEQUENCE [LARGE SCALE GENOMIC DNA]</scope>
    <source>
        <strain evidence="2">h7</strain>
    </source>
</reference>
<dbReference type="AlphaFoldDB" id="A0A0C3CHJ1"/>
<evidence type="ECO:0000313" key="2">
    <source>
        <dbReference type="Proteomes" id="UP000053424"/>
    </source>
</evidence>
<name>A0A0C3CHJ1_HEBCY</name>
<proteinExistence type="predicted"/>
<keyword evidence="2" id="KW-1185">Reference proteome</keyword>
<organism evidence="1 2">
    <name type="scientific">Hebeloma cylindrosporum</name>
    <dbReference type="NCBI Taxonomy" id="76867"/>
    <lineage>
        <taxon>Eukaryota</taxon>
        <taxon>Fungi</taxon>
        <taxon>Dikarya</taxon>
        <taxon>Basidiomycota</taxon>
        <taxon>Agaricomycotina</taxon>
        <taxon>Agaricomycetes</taxon>
        <taxon>Agaricomycetidae</taxon>
        <taxon>Agaricales</taxon>
        <taxon>Agaricineae</taxon>
        <taxon>Hymenogastraceae</taxon>
        <taxon>Hebeloma</taxon>
    </lineage>
</organism>
<sequence>MRRIYTTCSVPSASLLQLLLFVSVYSGYVGRFEVVSFLVPGDGRGTKRTTAQNEQSTRAVLPAVGSGVIEEGQLNDGSMKM</sequence>
<dbReference type="HOGENOM" id="CLU_2574156_0_0_1"/>
<dbReference type="EMBL" id="KN831775">
    <property type="protein sequence ID" value="KIM43589.1"/>
    <property type="molecule type" value="Genomic_DNA"/>
</dbReference>
<dbReference type="Proteomes" id="UP000053424">
    <property type="component" value="Unassembled WGS sequence"/>
</dbReference>
<evidence type="ECO:0000313" key="1">
    <source>
        <dbReference type="EMBL" id="KIM43589.1"/>
    </source>
</evidence>
<gene>
    <name evidence="1" type="ORF">M413DRAFT_384302</name>
</gene>